<keyword evidence="2" id="KW-1185">Reference proteome</keyword>
<reference evidence="2" key="1">
    <citation type="journal article" date="2019" name="Int. J. Syst. Evol. Microbiol.">
        <title>The Global Catalogue of Microorganisms (GCM) 10K type strain sequencing project: providing services to taxonomists for standard genome sequencing and annotation.</title>
        <authorList>
            <consortium name="The Broad Institute Genomics Platform"/>
            <consortium name="The Broad Institute Genome Sequencing Center for Infectious Disease"/>
            <person name="Wu L."/>
            <person name="Ma J."/>
        </authorList>
    </citation>
    <scope>NUCLEOTIDE SEQUENCE [LARGE SCALE GENOMIC DNA]</scope>
    <source>
        <strain evidence="2">CGMCC 1.15342</strain>
    </source>
</reference>
<gene>
    <name evidence="1" type="ORF">GCM10011386_07650</name>
</gene>
<protein>
    <submittedName>
        <fullName evidence="1">Uncharacterized protein</fullName>
    </submittedName>
</protein>
<sequence>MLQIIELDYVGYKIVITEEVLTKMVRYIQIGVKDSESGGVLTGVIRDGEIQVKNCSVPTKHDKRSRYNFVRCDTPQILDNCINV</sequence>
<comment type="caution">
    <text evidence="1">The sequence shown here is derived from an EMBL/GenBank/DDBJ whole genome shotgun (WGS) entry which is preliminary data.</text>
</comment>
<name>A0ABQ1L2I8_9SPHI</name>
<dbReference type="EMBL" id="BMIK01000001">
    <property type="protein sequence ID" value="GGC18174.1"/>
    <property type="molecule type" value="Genomic_DNA"/>
</dbReference>
<evidence type="ECO:0000313" key="2">
    <source>
        <dbReference type="Proteomes" id="UP000597338"/>
    </source>
</evidence>
<dbReference type="Proteomes" id="UP000597338">
    <property type="component" value="Unassembled WGS sequence"/>
</dbReference>
<organism evidence="1 2">
    <name type="scientific">Parapedobacter defluvii</name>
    <dbReference type="NCBI Taxonomy" id="2045106"/>
    <lineage>
        <taxon>Bacteria</taxon>
        <taxon>Pseudomonadati</taxon>
        <taxon>Bacteroidota</taxon>
        <taxon>Sphingobacteriia</taxon>
        <taxon>Sphingobacteriales</taxon>
        <taxon>Sphingobacteriaceae</taxon>
        <taxon>Parapedobacter</taxon>
    </lineage>
</organism>
<accession>A0ABQ1L2I8</accession>
<proteinExistence type="predicted"/>
<evidence type="ECO:0000313" key="1">
    <source>
        <dbReference type="EMBL" id="GGC18174.1"/>
    </source>
</evidence>